<evidence type="ECO:0000256" key="1">
    <source>
        <dbReference type="SAM" id="Phobius"/>
    </source>
</evidence>
<keyword evidence="1" id="KW-1133">Transmembrane helix</keyword>
<organism evidence="2 3">
    <name type="scientific">Sulfurirhabdus autotrophica</name>
    <dbReference type="NCBI Taxonomy" id="1706046"/>
    <lineage>
        <taxon>Bacteria</taxon>
        <taxon>Pseudomonadati</taxon>
        <taxon>Pseudomonadota</taxon>
        <taxon>Betaproteobacteria</taxon>
        <taxon>Nitrosomonadales</taxon>
        <taxon>Sulfuricellaceae</taxon>
        <taxon>Sulfurirhabdus</taxon>
    </lineage>
</organism>
<feature type="transmembrane region" description="Helical" evidence="1">
    <location>
        <begin position="7"/>
        <end position="25"/>
    </location>
</feature>
<gene>
    <name evidence="2" type="ORF">EDC63_10476</name>
</gene>
<dbReference type="EMBL" id="SMCO01000004">
    <property type="protein sequence ID" value="TCV88119.1"/>
    <property type="molecule type" value="Genomic_DNA"/>
</dbReference>
<keyword evidence="1" id="KW-0812">Transmembrane</keyword>
<evidence type="ECO:0000313" key="2">
    <source>
        <dbReference type="EMBL" id="TCV88119.1"/>
    </source>
</evidence>
<evidence type="ECO:0000313" key="3">
    <source>
        <dbReference type="Proteomes" id="UP000295367"/>
    </source>
</evidence>
<comment type="caution">
    <text evidence="2">The sequence shown here is derived from an EMBL/GenBank/DDBJ whole genome shotgun (WGS) entry which is preliminary data.</text>
</comment>
<keyword evidence="1" id="KW-0472">Membrane</keyword>
<proteinExistence type="predicted"/>
<keyword evidence="3" id="KW-1185">Reference proteome</keyword>
<dbReference type="AlphaFoldDB" id="A0A4V2W2H7"/>
<dbReference type="Proteomes" id="UP000295367">
    <property type="component" value="Unassembled WGS sequence"/>
</dbReference>
<name>A0A4V2W2H7_9PROT</name>
<feature type="transmembrane region" description="Helical" evidence="1">
    <location>
        <begin position="31"/>
        <end position="53"/>
    </location>
</feature>
<protein>
    <submittedName>
        <fullName evidence="2">Uncharacterized protein</fullName>
    </submittedName>
</protein>
<sequence>MGQAINVHYRGASVSLIAISIYLVGGEEKSAAVVQLASVTFCALAVAVVGRFATSYT</sequence>
<accession>A0A4V2W2H7</accession>
<reference evidence="2 3" key="1">
    <citation type="submission" date="2019-03" db="EMBL/GenBank/DDBJ databases">
        <title>Genomic Encyclopedia of Type Strains, Phase IV (KMG-IV): sequencing the most valuable type-strain genomes for metagenomic binning, comparative biology and taxonomic classification.</title>
        <authorList>
            <person name="Goeker M."/>
        </authorList>
    </citation>
    <scope>NUCLEOTIDE SEQUENCE [LARGE SCALE GENOMIC DNA]</scope>
    <source>
        <strain evidence="2 3">DSM 100309</strain>
    </source>
</reference>